<accession>A0AAV9WRT4</accession>
<dbReference type="PROSITE" id="PS50297">
    <property type="entry name" value="ANK_REP_REGION"/>
    <property type="match status" value="1"/>
</dbReference>
<dbReference type="PANTHER" id="PTHR24198:SF165">
    <property type="entry name" value="ANKYRIN REPEAT-CONTAINING PROTEIN-RELATED"/>
    <property type="match status" value="1"/>
</dbReference>
<dbReference type="EMBL" id="JAVHJO010000019">
    <property type="protein sequence ID" value="KAK6523099.1"/>
    <property type="molecule type" value="Genomic_DNA"/>
</dbReference>
<keyword evidence="6" id="KW-1185">Reference proteome</keyword>
<dbReference type="SMART" id="SM00248">
    <property type="entry name" value="ANK"/>
    <property type="match status" value="6"/>
</dbReference>
<name>A0AAV9WRT4_9PEZI</name>
<dbReference type="InterPro" id="IPR004331">
    <property type="entry name" value="SPX_dom"/>
</dbReference>
<keyword evidence="2 3" id="KW-0040">ANK repeat</keyword>
<dbReference type="Pfam" id="PF12796">
    <property type="entry name" value="Ank_2"/>
    <property type="match status" value="1"/>
</dbReference>
<dbReference type="AlphaFoldDB" id="A0AAV9WRT4"/>
<gene>
    <name evidence="5" type="primary">GDE1_2</name>
    <name evidence="5" type="ORF">TWF694_005997</name>
</gene>
<evidence type="ECO:0000259" key="4">
    <source>
        <dbReference type="PROSITE" id="PS51382"/>
    </source>
</evidence>
<dbReference type="SUPFAM" id="SSF48403">
    <property type="entry name" value="Ankyrin repeat"/>
    <property type="match status" value="1"/>
</dbReference>
<evidence type="ECO:0000313" key="6">
    <source>
        <dbReference type="Proteomes" id="UP001365542"/>
    </source>
</evidence>
<dbReference type="InterPro" id="IPR057506">
    <property type="entry name" value="C2_GPCPD1"/>
</dbReference>
<evidence type="ECO:0000256" key="1">
    <source>
        <dbReference type="ARBA" id="ARBA00022737"/>
    </source>
</evidence>
<keyword evidence="1" id="KW-0677">Repeat</keyword>
<organism evidence="5 6">
    <name type="scientific">Orbilia ellipsospora</name>
    <dbReference type="NCBI Taxonomy" id="2528407"/>
    <lineage>
        <taxon>Eukaryota</taxon>
        <taxon>Fungi</taxon>
        <taxon>Dikarya</taxon>
        <taxon>Ascomycota</taxon>
        <taxon>Pezizomycotina</taxon>
        <taxon>Orbiliomycetes</taxon>
        <taxon>Orbiliales</taxon>
        <taxon>Orbiliaceae</taxon>
        <taxon>Orbilia</taxon>
    </lineage>
</organism>
<protein>
    <submittedName>
        <fullName evidence="5">Glycerophosphocholine phosphodiesterase</fullName>
    </submittedName>
</protein>
<comment type="caution">
    <text evidence="5">The sequence shown here is derived from an EMBL/GenBank/DDBJ whole genome shotgun (WGS) entry which is preliminary data.</text>
</comment>
<evidence type="ECO:0000256" key="3">
    <source>
        <dbReference type="PROSITE-ProRule" id="PRU00023"/>
    </source>
</evidence>
<evidence type="ECO:0000313" key="5">
    <source>
        <dbReference type="EMBL" id="KAK6523099.1"/>
    </source>
</evidence>
<proteinExistence type="predicted"/>
<dbReference type="PANTHER" id="PTHR24198">
    <property type="entry name" value="ANKYRIN REPEAT AND PROTEIN KINASE DOMAIN-CONTAINING PROTEIN"/>
    <property type="match status" value="1"/>
</dbReference>
<dbReference type="Gene3D" id="1.25.40.20">
    <property type="entry name" value="Ankyrin repeat-containing domain"/>
    <property type="match status" value="1"/>
</dbReference>
<feature type="domain" description="SPX" evidence="4">
    <location>
        <begin position="1"/>
        <end position="171"/>
    </location>
</feature>
<dbReference type="InterPro" id="IPR002110">
    <property type="entry name" value="Ankyrin_rpt"/>
</dbReference>
<dbReference type="InterPro" id="IPR036770">
    <property type="entry name" value="Ankyrin_rpt-contain_sf"/>
</dbReference>
<dbReference type="Proteomes" id="UP001365542">
    <property type="component" value="Unassembled WGS sequence"/>
</dbReference>
<feature type="repeat" description="ANK" evidence="3">
    <location>
        <begin position="401"/>
        <end position="433"/>
    </location>
</feature>
<dbReference type="PROSITE" id="PS51382">
    <property type="entry name" value="SPX"/>
    <property type="match status" value="1"/>
</dbReference>
<dbReference type="CDD" id="cd14447">
    <property type="entry name" value="SPX"/>
    <property type="match status" value="1"/>
</dbReference>
<feature type="repeat" description="ANK" evidence="3">
    <location>
        <begin position="513"/>
        <end position="545"/>
    </location>
</feature>
<evidence type="ECO:0000256" key="2">
    <source>
        <dbReference type="ARBA" id="ARBA00023043"/>
    </source>
</evidence>
<dbReference type="PROSITE" id="PS50088">
    <property type="entry name" value="ANK_REPEAT"/>
    <property type="match status" value="2"/>
</dbReference>
<sequence length="774" mass="86925">MKFGENYYLHQIPGWTQSYCNYDKLKGALRVLAESTSPEEKAKLGECKLAARLIMGNSLLMYSPAFDSYAKDEIEIVEQAFSKRLASLRLRVAKTWRLYGISPELQGQSFRDVIAKMNYQEICHLFSCSYEQYQSLEHLQNFAKVNSLAFSRILEKTQRVSEEIYKSMQQKLIDCSFFHQVEILSHIYQLKGRLEDLKGARNSLGGTTKEFYILKSVLANQGSGGHDLQGFHTAIHEDRPERIIAYLNGRIGGATPFPWDFQTTDTLVRAAIWSNSFSVAYELIKFIGSKPVFLKFNRKLIHELLEELGKQKMENSNKEKPLSESRSSTDRSVSPFLAILDQLDPSQHAAFTTVDDFGRIPLHYAALYGLLVEYQAILAKMEEWGCFKMDGSTYFTLQDTEGSTPLELATANGHHEIVDATLQCLTKLDHKSDAIKPEVIIEMVQNSLLAAIVQKDLKMVLLLLKEGVSQDKSWKNNESFLYIAARLGCIDIVRALVTNFSNGEKLDTAETAYGWTPLIVACARGFEEIAKTLAEAGADQELLDFRGFNAKENAVFRGHVQLAAHLKDQGISPKAEGQGIKKSSSNLSQDLRNKLNDGKNIILINPGTLDLTKQVAPVNFTTPKASIPYPESIYSIEVGLLDSAGPSYSLNLPLLEDLTNKPWYFVSQDAHDLKLEFKIFRATETLLEKGELVGSAIAILRSKEPKLGPNNDSIIKETTVPLHERHTLQYMGTITFTYLVLTPPRNPRINTTPRQDAWKDTGSVKVVGHRGWTS</sequence>
<reference evidence="5 6" key="1">
    <citation type="submission" date="2019-10" db="EMBL/GenBank/DDBJ databases">
        <authorList>
            <person name="Palmer J.M."/>
        </authorList>
    </citation>
    <scope>NUCLEOTIDE SEQUENCE [LARGE SCALE GENOMIC DNA]</scope>
    <source>
        <strain evidence="5 6">TWF694</strain>
    </source>
</reference>
<dbReference type="Pfam" id="PF25329">
    <property type="entry name" value="C2_GDE1"/>
    <property type="match status" value="1"/>
</dbReference>